<dbReference type="Proteomes" id="UP000694863">
    <property type="component" value="Unplaced"/>
</dbReference>
<keyword evidence="1" id="KW-1185">Reference proteome</keyword>
<dbReference type="RefSeq" id="XP_045144792.1">
    <property type="nucleotide sequence ID" value="XM_045288857.1"/>
</dbReference>
<gene>
    <name evidence="2" type="primary">LOC101638663</name>
</gene>
<name>A0AC55CZ84_ECHTE</name>
<evidence type="ECO:0000313" key="1">
    <source>
        <dbReference type="Proteomes" id="UP000694863"/>
    </source>
</evidence>
<sequence length="153" mass="17497">MVFLSKQLWLRHHITDNYWWIQEVLKHAQHFRARKNPCYRLAIRAVIGAFVKCTEARKLKKGNMRALWINRITAASQEHGLKCPALVGNLVKCQVELNRKVFANLAIYEPTTFKSLASLDKRRREEGFAASLYRPLEAKGPASPPSRTGPQTG</sequence>
<protein>
    <submittedName>
        <fullName evidence="2">39S ribosomal protein L20, mitochondrial-like</fullName>
    </submittedName>
</protein>
<accession>A0AC55CZ84</accession>
<reference evidence="2" key="1">
    <citation type="submission" date="2025-08" db="UniProtKB">
        <authorList>
            <consortium name="RefSeq"/>
        </authorList>
    </citation>
    <scope>IDENTIFICATION</scope>
</reference>
<organism evidence="1 2">
    <name type="scientific">Echinops telfairi</name>
    <name type="common">Lesser hedgehog tenrec</name>
    <dbReference type="NCBI Taxonomy" id="9371"/>
    <lineage>
        <taxon>Eukaryota</taxon>
        <taxon>Metazoa</taxon>
        <taxon>Chordata</taxon>
        <taxon>Craniata</taxon>
        <taxon>Vertebrata</taxon>
        <taxon>Euteleostomi</taxon>
        <taxon>Mammalia</taxon>
        <taxon>Eutheria</taxon>
        <taxon>Afrotheria</taxon>
        <taxon>Tenrecidae</taxon>
        <taxon>Tenrecinae</taxon>
        <taxon>Echinops</taxon>
    </lineage>
</organism>
<proteinExistence type="predicted"/>
<evidence type="ECO:0000313" key="2">
    <source>
        <dbReference type="RefSeq" id="XP_045144792.1"/>
    </source>
</evidence>